<proteinExistence type="predicted"/>
<dbReference type="Proteomes" id="UP000742786">
    <property type="component" value="Unassembled WGS sequence"/>
</dbReference>
<keyword evidence="2" id="KW-1185">Reference proteome</keyword>
<protein>
    <submittedName>
        <fullName evidence="1">Uncharacterized protein</fullName>
    </submittedName>
</protein>
<evidence type="ECO:0000313" key="2">
    <source>
        <dbReference type="Proteomes" id="UP000742786"/>
    </source>
</evidence>
<dbReference type="EMBL" id="CAJQUM010000001">
    <property type="protein sequence ID" value="CAG4883761.1"/>
    <property type="molecule type" value="Genomic_DNA"/>
</dbReference>
<organism evidence="1 2">
    <name type="scientific">Georgfuchsia toluolica</name>
    <dbReference type="NCBI Taxonomy" id="424218"/>
    <lineage>
        <taxon>Bacteria</taxon>
        <taxon>Pseudomonadati</taxon>
        <taxon>Pseudomonadota</taxon>
        <taxon>Betaproteobacteria</taxon>
        <taxon>Nitrosomonadales</taxon>
        <taxon>Sterolibacteriaceae</taxon>
        <taxon>Georgfuchsia</taxon>
    </lineage>
</organism>
<evidence type="ECO:0000313" key="1">
    <source>
        <dbReference type="EMBL" id="CAG4883761.1"/>
    </source>
</evidence>
<comment type="caution">
    <text evidence="1">The sequence shown here is derived from an EMBL/GenBank/DDBJ whole genome shotgun (WGS) entry which is preliminary data.</text>
</comment>
<dbReference type="AlphaFoldDB" id="A0A916J7C7"/>
<sequence>MAGFIKNDNAILAFVHFVLWATVADGQHVMDCWPIWKPDDGFTGRWIAYLVHVDINVCGYSPAFHQSITNNAGTKKSFAGTLLTSDYVISHQVTDAAILRLST</sequence>
<gene>
    <name evidence="1" type="ORF">GTOL_11644</name>
</gene>
<reference evidence="1" key="1">
    <citation type="submission" date="2021-04" db="EMBL/GenBank/DDBJ databases">
        <authorList>
            <person name="Hornung B."/>
        </authorList>
    </citation>
    <scope>NUCLEOTIDE SEQUENCE</scope>
    <source>
        <strain evidence="1">G5G6</strain>
    </source>
</reference>
<accession>A0A916J7C7</accession>
<name>A0A916J7C7_9PROT</name>